<dbReference type="InterPro" id="IPR036676">
    <property type="entry name" value="PurM-like_C_sf"/>
</dbReference>
<evidence type="ECO:0000256" key="12">
    <source>
        <dbReference type="HAMAP-Rule" id="MF_00741"/>
    </source>
</evidence>
<keyword evidence="6 12" id="KW-0547">Nucleotide-binding</keyword>
<dbReference type="GO" id="GO:0046084">
    <property type="term" value="P:adenine biosynthetic process"/>
    <property type="evidence" value="ECO:0007669"/>
    <property type="project" value="TreeGrafter"/>
</dbReference>
<gene>
    <name evidence="12" type="primary">purM</name>
    <name evidence="16" type="ORF">C2E25_04995</name>
</gene>
<dbReference type="CDD" id="cd02196">
    <property type="entry name" value="PurM"/>
    <property type="match status" value="1"/>
</dbReference>
<dbReference type="NCBIfam" id="TIGR00878">
    <property type="entry name" value="purM"/>
    <property type="match status" value="1"/>
</dbReference>
<evidence type="ECO:0000256" key="1">
    <source>
        <dbReference type="ARBA" id="ARBA00004686"/>
    </source>
</evidence>
<evidence type="ECO:0000259" key="14">
    <source>
        <dbReference type="Pfam" id="PF00586"/>
    </source>
</evidence>
<dbReference type="Gene3D" id="3.30.1330.10">
    <property type="entry name" value="PurM-like, N-terminal domain"/>
    <property type="match status" value="1"/>
</dbReference>
<keyword evidence="7 12" id="KW-0067">ATP-binding</keyword>
<dbReference type="GO" id="GO:0004637">
    <property type="term" value="F:phosphoribosylamine-glycine ligase activity"/>
    <property type="evidence" value="ECO:0007669"/>
    <property type="project" value="TreeGrafter"/>
</dbReference>
<keyword evidence="12" id="KW-0963">Cytoplasm</keyword>
<name>A0A2K2HCD9_9BACT</name>
<dbReference type="GO" id="GO:0005524">
    <property type="term" value="F:ATP binding"/>
    <property type="evidence" value="ECO:0007669"/>
    <property type="project" value="UniProtKB-KW"/>
</dbReference>
<comment type="caution">
    <text evidence="16">The sequence shown here is derived from an EMBL/GenBank/DDBJ whole genome shotgun (WGS) entry which is preliminary data.</text>
</comment>
<dbReference type="PANTHER" id="PTHR10520:SF12">
    <property type="entry name" value="TRIFUNCTIONAL PURINE BIOSYNTHETIC PROTEIN ADENOSINE-3"/>
    <property type="match status" value="1"/>
</dbReference>
<protein>
    <recommendedName>
        <fullName evidence="4 12">Phosphoribosylformylglycinamidine cyclo-ligase</fullName>
        <ecNumber evidence="3 12">6.3.3.1</ecNumber>
    </recommendedName>
    <alternativeName>
        <fullName evidence="9 12">AIR synthase</fullName>
    </alternativeName>
    <alternativeName>
        <fullName evidence="10 12">AIRS</fullName>
    </alternativeName>
    <alternativeName>
        <fullName evidence="8 12">Phosphoribosyl-aminoimidazole synthetase</fullName>
    </alternativeName>
</protein>
<keyword evidence="5 12" id="KW-0436">Ligase</keyword>
<feature type="domain" description="PurM-like N-terminal" evidence="14">
    <location>
        <begin position="79"/>
        <end position="184"/>
    </location>
</feature>
<evidence type="ECO:0000313" key="17">
    <source>
        <dbReference type="Proteomes" id="UP000236340"/>
    </source>
</evidence>
<evidence type="ECO:0000313" key="16">
    <source>
        <dbReference type="EMBL" id="PNU20947.1"/>
    </source>
</evidence>
<evidence type="ECO:0000256" key="6">
    <source>
        <dbReference type="ARBA" id="ARBA00022741"/>
    </source>
</evidence>
<feature type="compositionally biased region" description="Polar residues" evidence="13">
    <location>
        <begin position="11"/>
        <end position="20"/>
    </location>
</feature>
<comment type="subcellular location">
    <subcellularLocation>
        <location evidence="12">Cytoplasm</location>
    </subcellularLocation>
</comment>
<dbReference type="GO" id="GO:0004641">
    <property type="term" value="F:phosphoribosylformylglycinamidine cyclo-ligase activity"/>
    <property type="evidence" value="ECO:0007669"/>
    <property type="project" value="UniProtKB-UniRule"/>
</dbReference>
<organism evidence="16 17">
    <name type="scientific">Geothermobacter hydrogeniphilus</name>
    <dbReference type="NCBI Taxonomy" id="1969733"/>
    <lineage>
        <taxon>Bacteria</taxon>
        <taxon>Pseudomonadati</taxon>
        <taxon>Thermodesulfobacteriota</taxon>
        <taxon>Desulfuromonadia</taxon>
        <taxon>Desulfuromonadales</taxon>
        <taxon>Geothermobacteraceae</taxon>
        <taxon>Geothermobacter</taxon>
    </lineage>
</organism>
<evidence type="ECO:0000256" key="2">
    <source>
        <dbReference type="ARBA" id="ARBA00010280"/>
    </source>
</evidence>
<evidence type="ECO:0000256" key="9">
    <source>
        <dbReference type="ARBA" id="ARBA00032931"/>
    </source>
</evidence>
<dbReference type="InterPro" id="IPR010918">
    <property type="entry name" value="PurM-like_C_dom"/>
</dbReference>
<keyword evidence="12" id="KW-0658">Purine biosynthesis</keyword>
<dbReference type="GO" id="GO:0006189">
    <property type="term" value="P:'de novo' IMP biosynthetic process"/>
    <property type="evidence" value="ECO:0007669"/>
    <property type="project" value="UniProtKB-UniRule"/>
</dbReference>
<dbReference type="OrthoDB" id="9777881at2"/>
<dbReference type="Pfam" id="PF02769">
    <property type="entry name" value="AIRS_C"/>
    <property type="match status" value="1"/>
</dbReference>
<dbReference type="InterPro" id="IPR036921">
    <property type="entry name" value="PurM-like_N_sf"/>
</dbReference>
<dbReference type="EMBL" id="PPFX01000007">
    <property type="protein sequence ID" value="PNU20947.1"/>
    <property type="molecule type" value="Genomic_DNA"/>
</dbReference>
<evidence type="ECO:0000259" key="15">
    <source>
        <dbReference type="Pfam" id="PF02769"/>
    </source>
</evidence>
<dbReference type="SUPFAM" id="SSF56042">
    <property type="entry name" value="PurM C-terminal domain-like"/>
    <property type="match status" value="1"/>
</dbReference>
<reference evidence="16 17" key="1">
    <citation type="journal article" date="2018" name="Genome Announc.">
        <title>Genome Sequence of Geothermobacter sp. HR-1 Iron Reducer from the Loihi Seamount.</title>
        <authorList>
            <person name="Smith H."/>
            <person name="Abuyen K."/>
            <person name="Tremblay J."/>
            <person name="Savalia P."/>
            <person name="Perez-Rodriguez I."/>
            <person name="Emerson D."/>
            <person name="Tully B."/>
            <person name="Amend J."/>
        </authorList>
    </citation>
    <scope>NUCLEOTIDE SEQUENCE [LARGE SCALE GENOMIC DNA]</scope>
    <source>
        <strain evidence="16 17">HR-1</strain>
    </source>
</reference>
<comment type="pathway">
    <text evidence="1 12">Purine metabolism; IMP biosynthesis via de novo pathway; 5-amino-1-(5-phospho-D-ribosyl)imidazole from N(2)-formyl-N(1)-(5-phospho-D-ribosyl)glycinamide: step 2/2.</text>
</comment>
<dbReference type="UniPathway" id="UPA00074">
    <property type="reaction ID" value="UER00129"/>
</dbReference>
<evidence type="ECO:0000256" key="13">
    <source>
        <dbReference type="SAM" id="MobiDB-lite"/>
    </source>
</evidence>
<dbReference type="FunFam" id="3.30.1330.10:FF:000001">
    <property type="entry name" value="Phosphoribosylformylglycinamidine cyclo-ligase"/>
    <property type="match status" value="1"/>
</dbReference>
<proteinExistence type="inferred from homology"/>
<dbReference type="SUPFAM" id="SSF55326">
    <property type="entry name" value="PurM N-terminal domain-like"/>
    <property type="match status" value="1"/>
</dbReference>
<dbReference type="Proteomes" id="UP000236340">
    <property type="component" value="Unassembled WGS sequence"/>
</dbReference>
<evidence type="ECO:0000256" key="5">
    <source>
        <dbReference type="ARBA" id="ARBA00022598"/>
    </source>
</evidence>
<evidence type="ECO:0000256" key="4">
    <source>
        <dbReference type="ARBA" id="ARBA00020367"/>
    </source>
</evidence>
<dbReference type="Pfam" id="PF00586">
    <property type="entry name" value="AIRS"/>
    <property type="match status" value="1"/>
</dbReference>
<comment type="similarity">
    <text evidence="2 12">Belongs to the AIR synthase family.</text>
</comment>
<dbReference type="PANTHER" id="PTHR10520">
    <property type="entry name" value="TRIFUNCTIONAL PURINE BIOSYNTHETIC PROTEIN ADENOSINE-3-RELATED"/>
    <property type="match status" value="1"/>
</dbReference>
<dbReference type="InterPro" id="IPR004733">
    <property type="entry name" value="PurM_cligase"/>
</dbReference>
<dbReference type="Gene3D" id="3.90.650.10">
    <property type="entry name" value="PurM-like C-terminal domain"/>
    <property type="match status" value="1"/>
</dbReference>
<accession>A0A2K2HCD9</accession>
<evidence type="ECO:0000256" key="3">
    <source>
        <dbReference type="ARBA" id="ARBA00013047"/>
    </source>
</evidence>
<evidence type="ECO:0000256" key="8">
    <source>
        <dbReference type="ARBA" id="ARBA00031908"/>
    </source>
</evidence>
<sequence>MLSADKGLTDSGFSQRSSTLSRDKQMTYKDAGVDIDAGNRFVQLIKPLVKAASRPEVLTDIGGFGGLFSLNTDKYQNPVLVSSTDGVGTKLKLAFMLDKHDTVGIDLVAMCVNDIIVQGAEPLFFLDYLATGKLAPEKAAEIVAGISEGCVQSNCALVGGETAEMPGMYGDGEYDLAGFTVGVVDNNRIIDGSAITDGDLIIGIGSSGLHSNGFSLARKVFLETMGLSLDARLDGLEGTLGEELITPTRIYVKSILNLLRDFEIKGMAHITGGGLLENVPRVLPRHCRVDIDTTAWPKPAIFERLREGGNIAPQEMYRTFNYGIGMVLIVPAAQADDILVRLGGLEEKAWQIGTVSLCKEGEEQVILHGVGD</sequence>
<dbReference type="HAMAP" id="MF_00741">
    <property type="entry name" value="AIRS"/>
    <property type="match status" value="1"/>
</dbReference>
<dbReference type="GO" id="GO:0005829">
    <property type="term" value="C:cytosol"/>
    <property type="evidence" value="ECO:0007669"/>
    <property type="project" value="TreeGrafter"/>
</dbReference>
<evidence type="ECO:0000256" key="7">
    <source>
        <dbReference type="ARBA" id="ARBA00022840"/>
    </source>
</evidence>
<evidence type="ECO:0000256" key="10">
    <source>
        <dbReference type="ARBA" id="ARBA00033093"/>
    </source>
</evidence>
<dbReference type="EC" id="6.3.3.1" evidence="3 12"/>
<dbReference type="InterPro" id="IPR016188">
    <property type="entry name" value="PurM-like_N"/>
</dbReference>
<dbReference type="FunFam" id="3.90.650.10:FF:000001">
    <property type="entry name" value="Phosphoribosylformylglycinamidine cyclo-ligase"/>
    <property type="match status" value="1"/>
</dbReference>
<evidence type="ECO:0000256" key="11">
    <source>
        <dbReference type="ARBA" id="ARBA00049057"/>
    </source>
</evidence>
<comment type="catalytic activity">
    <reaction evidence="11 12">
        <text>2-formamido-N(1)-(5-O-phospho-beta-D-ribosyl)acetamidine + ATP = 5-amino-1-(5-phospho-beta-D-ribosyl)imidazole + ADP + phosphate + H(+)</text>
        <dbReference type="Rhea" id="RHEA:23032"/>
        <dbReference type="ChEBI" id="CHEBI:15378"/>
        <dbReference type="ChEBI" id="CHEBI:30616"/>
        <dbReference type="ChEBI" id="CHEBI:43474"/>
        <dbReference type="ChEBI" id="CHEBI:137981"/>
        <dbReference type="ChEBI" id="CHEBI:147287"/>
        <dbReference type="ChEBI" id="CHEBI:456216"/>
        <dbReference type="EC" id="6.3.3.1"/>
    </reaction>
</comment>
<feature type="region of interest" description="Disordered" evidence="13">
    <location>
        <begin position="1"/>
        <end position="21"/>
    </location>
</feature>
<dbReference type="AlphaFoldDB" id="A0A2K2HCD9"/>
<feature type="domain" description="PurM-like C-terminal" evidence="15">
    <location>
        <begin position="197"/>
        <end position="356"/>
    </location>
</feature>